<organism evidence="1 2">
    <name type="scientific">Paramaledivibacter caminithermalis (strain DSM 15212 / CIP 107654 / DViRD3)</name>
    <name type="common">Clostridium caminithermale</name>
    <dbReference type="NCBI Taxonomy" id="1121301"/>
    <lineage>
        <taxon>Bacteria</taxon>
        <taxon>Bacillati</taxon>
        <taxon>Bacillota</taxon>
        <taxon>Clostridia</taxon>
        <taxon>Peptostreptococcales</taxon>
        <taxon>Caminicellaceae</taxon>
        <taxon>Paramaledivibacter</taxon>
    </lineage>
</organism>
<keyword evidence="2" id="KW-1185">Reference proteome</keyword>
<accession>A0A1M6NVK5</accession>
<sequence>MMVSQSSVYANSLVDDVNLKDIKVVLNGNDTIEIDLEKFEKLDNIQKQKIKNYISQIGIKEFKQMLKKNFKIVKEKEEVISSKTLSSNRDISLLAANGDYYKEKEKYRLIEFEKGYTIEYIAIVGIDVNIKENKITKINSTSFRTESMSVGGGTENLSFEQYVDSNGSSAGATANYDVYKSFFIGDIVPVKYTKTTFDYVIAYPSDF</sequence>
<gene>
    <name evidence="1" type="ORF">SAMN02745912_01903</name>
</gene>
<evidence type="ECO:0000313" key="1">
    <source>
        <dbReference type="EMBL" id="SHJ99681.1"/>
    </source>
</evidence>
<protein>
    <submittedName>
        <fullName evidence="1">Uncharacterized protein</fullName>
    </submittedName>
</protein>
<dbReference type="EMBL" id="FRAG01000019">
    <property type="protein sequence ID" value="SHJ99681.1"/>
    <property type="molecule type" value="Genomic_DNA"/>
</dbReference>
<dbReference type="RefSeq" id="WP_131821235.1">
    <property type="nucleotide sequence ID" value="NZ_FRAG01000019.1"/>
</dbReference>
<name>A0A1M6NVK5_PARC5</name>
<proteinExistence type="predicted"/>
<dbReference type="Proteomes" id="UP000184465">
    <property type="component" value="Unassembled WGS sequence"/>
</dbReference>
<evidence type="ECO:0000313" key="2">
    <source>
        <dbReference type="Proteomes" id="UP000184465"/>
    </source>
</evidence>
<dbReference type="AlphaFoldDB" id="A0A1M6NVK5"/>
<reference evidence="1 2" key="1">
    <citation type="submission" date="2016-11" db="EMBL/GenBank/DDBJ databases">
        <authorList>
            <person name="Jaros S."/>
            <person name="Januszkiewicz K."/>
            <person name="Wedrychowicz H."/>
        </authorList>
    </citation>
    <scope>NUCLEOTIDE SEQUENCE [LARGE SCALE GENOMIC DNA]</scope>
    <source>
        <strain evidence="1 2">DSM 15212</strain>
    </source>
</reference>